<sequence length="82" mass="8860">MAPELTKTGKARTSTDVYGYGFLLGETILSPLPPEIHSEGPIPKHPYNFLLSPSSSMLSSSKYYSLTCFDEVVSPAETGMTS</sequence>
<dbReference type="Gramene" id="rna-AYBTSS11_LOCUS7234">
    <property type="protein sequence ID" value="CAJ1935998.1"/>
    <property type="gene ID" value="gene-AYBTSS11_LOCUS7234"/>
</dbReference>
<dbReference type="EMBL" id="OY731400">
    <property type="protein sequence ID" value="CAJ1935998.1"/>
    <property type="molecule type" value="Genomic_DNA"/>
</dbReference>
<reference evidence="1" key="1">
    <citation type="submission" date="2023-10" db="EMBL/GenBank/DDBJ databases">
        <authorList>
            <person name="Domelevo Entfellner J.-B."/>
        </authorList>
    </citation>
    <scope>NUCLEOTIDE SEQUENCE</scope>
</reference>
<dbReference type="Proteomes" id="UP001189624">
    <property type="component" value="Chromosome 3"/>
</dbReference>
<name>A0AA86SC33_9FABA</name>
<organism evidence="1 2">
    <name type="scientific">Sphenostylis stenocarpa</name>
    <dbReference type="NCBI Taxonomy" id="92480"/>
    <lineage>
        <taxon>Eukaryota</taxon>
        <taxon>Viridiplantae</taxon>
        <taxon>Streptophyta</taxon>
        <taxon>Embryophyta</taxon>
        <taxon>Tracheophyta</taxon>
        <taxon>Spermatophyta</taxon>
        <taxon>Magnoliopsida</taxon>
        <taxon>eudicotyledons</taxon>
        <taxon>Gunneridae</taxon>
        <taxon>Pentapetalae</taxon>
        <taxon>rosids</taxon>
        <taxon>fabids</taxon>
        <taxon>Fabales</taxon>
        <taxon>Fabaceae</taxon>
        <taxon>Papilionoideae</taxon>
        <taxon>50 kb inversion clade</taxon>
        <taxon>NPAAA clade</taxon>
        <taxon>indigoferoid/millettioid clade</taxon>
        <taxon>Phaseoleae</taxon>
        <taxon>Sphenostylis</taxon>
    </lineage>
</organism>
<accession>A0AA86SC33</accession>
<protein>
    <submittedName>
        <fullName evidence="1">Uncharacterized protein</fullName>
    </submittedName>
</protein>
<keyword evidence="2" id="KW-1185">Reference proteome</keyword>
<gene>
    <name evidence="1" type="ORF">AYBTSS11_LOCUS7234</name>
</gene>
<evidence type="ECO:0000313" key="1">
    <source>
        <dbReference type="EMBL" id="CAJ1935998.1"/>
    </source>
</evidence>
<evidence type="ECO:0000313" key="2">
    <source>
        <dbReference type="Proteomes" id="UP001189624"/>
    </source>
</evidence>
<proteinExistence type="predicted"/>
<dbReference type="AlphaFoldDB" id="A0AA86SC33"/>